<dbReference type="Proteomes" id="UP000000768">
    <property type="component" value="Chromosome 9"/>
</dbReference>
<protein>
    <submittedName>
        <fullName evidence="2">Uncharacterized protein</fullName>
    </submittedName>
</protein>
<feature type="region of interest" description="Disordered" evidence="1">
    <location>
        <begin position="1"/>
        <end position="39"/>
    </location>
</feature>
<dbReference type="EMBL" id="CM000768">
    <property type="protein sequence ID" value="KXG22377.1"/>
    <property type="molecule type" value="Genomic_DNA"/>
</dbReference>
<accession>A0A1B6P9F7</accession>
<evidence type="ECO:0000256" key="1">
    <source>
        <dbReference type="SAM" id="MobiDB-lite"/>
    </source>
</evidence>
<proteinExistence type="predicted"/>
<name>A0A1B6P9F7_SORBI</name>
<dbReference type="InParanoid" id="A0A1B6P9F7"/>
<dbReference type="AlphaFoldDB" id="A0A1B6P9F7"/>
<dbReference type="Gramene" id="KXG22377">
    <property type="protein sequence ID" value="KXG22377"/>
    <property type="gene ID" value="SORBI_3009G204000"/>
</dbReference>
<gene>
    <name evidence="2" type="ORF">SORBI_3009G204000</name>
</gene>
<organism evidence="2 3">
    <name type="scientific">Sorghum bicolor</name>
    <name type="common">Sorghum</name>
    <name type="synonym">Sorghum vulgare</name>
    <dbReference type="NCBI Taxonomy" id="4558"/>
    <lineage>
        <taxon>Eukaryota</taxon>
        <taxon>Viridiplantae</taxon>
        <taxon>Streptophyta</taxon>
        <taxon>Embryophyta</taxon>
        <taxon>Tracheophyta</taxon>
        <taxon>Spermatophyta</taxon>
        <taxon>Magnoliopsida</taxon>
        <taxon>Liliopsida</taxon>
        <taxon>Poales</taxon>
        <taxon>Poaceae</taxon>
        <taxon>PACMAD clade</taxon>
        <taxon>Panicoideae</taxon>
        <taxon>Andropogonodae</taxon>
        <taxon>Andropogoneae</taxon>
        <taxon>Sorghinae</taxon>
        <taxon>Sorghum</taxon>
    </lineage>
</organism>
<reference evidence="3" key="2">
    <citation type="journal article" date="2018" name="Plant J.">
        <title>The Sorghum bicolor reference genome: improved assembly, gene annotations, a transcriptome atlas, and signatures of genome organization.</title>
        <authorList>
            <person name="McCormick R.F."/>
            <person name="Truong S.K."/>
            <person name="Sreedasyam A."/>
            <person name="Jenkins J."/>
            <person name="Shu S."/>
            <person name="Sims D."/>
            <person name="Kennedy M."/>
            <person name="Amirebrahimi M."/>
            <person name="Weers B.D."/>
            <person name="McKinley B."/>
            <person name="Mattison A."/>
            <person name="Morishige D.T."/>
            <person name="Grimwood J."/>
            <person name="Schmutz J."/>
            <person name="Mullet J.E."/>
        </authorList>
    </citation>
    <scope>NUCLEOTIDE SEQUENCE [LARGE SCALE GENOMIC DNA]</scope>
    <source>
        <strain evidence="3">cv. BTx623</strain>
    </source>
</reference>
<keyword evidence="3" id="KW-1185">Reference proteome</keyword>
<sequence length="102" mass="12085">MTFAALFRSVSSSGGNKARRMRTNEEGKRQERKRRRFQSPDQIRCVLGSRHAIFFVRHDASGWKCRQVRRFPPRNHAVSMHAYDRRSMHVPRYLVSSFFPGF</sequence>
<reference evidence="2 3" key="1">
    <citation type="journal article" date="2009" name="Nature">
        <title>The Sorghum bicolor genome and the diversification of grasses.</title>
        <authorList>
            <person name="Paterson A.H."/>
            <person name="Bowers J.E."/>
            <person name="Bruggmann R."/>
            <person name="Dubchak I."/>
            <person name="Grimwood J."/>
            <person name="Gundlach H."/>
            <person name="Haberer G."/>
            <person name="Hellsten U."/>
            <person name="Mitros T."/>
            <person name="Poliakov A."/>
            <person name="Schmutz J."/>
            <person name="Spannagl M."/>
            <person name="Tang H."/>
            <person name="Wang X."/>
            <person name="Wicker T."/>
            <person name="Bharti A.K."/>
            <person name="Chapman J."/>
            <person name="Feltus F.A."/>
            <person name="Gowik U."/>
            <person name="Grigoriev I.V."/>
            <person name="Lyons E."/>
            <person name="Maher C.A."/>
            <person name="Martis M."/>
            <person name="Narechania A."/>
            <person name="Otillar R.P."/>
            <person name="Penning B.W."/>
            <person name="Salamov A.A."/>
            <person name="Wang Y."/>
            <person name="Zhang L."/>
            <person name="Carpita N.C."/>
            <person name="Freeling M."/>
            <person name="Gingle A.R."/>
            <person name="Hash C.T."/>
            <person name="Keller B."/>
            <person name="Klein P."/>
            <person name="Kresovich S."/>
            <person name="McCann M.C."/>
            <person name="Ming R."/>
            <person name="Peterson D.G."/>
            <person name="Mehboob-ur-Rahman"/>
            <person name="Ware D."/>
            <person name="Westhoff P."/>
            <person name="Mayer K.F."/>
            <person name="Messing J."/>
            <person name="Rokhsar D.S."/>
        </authorList>
    </citation>
    <scope>NUCLEOTIDE SEQUENCE [LARGE SCALE GENOMIC DNA]</scope>
    <source>
        <strain evidence="3">cv. BTx623</strain>
    </source>
</reference>
<evidence type="ECO:0000313" key="2">
    <source>
        <dbReference type="EMBL" id="KXG22377.1"/>
    </source>
</evidence>
<evidence type="ECO:0000313" key="3">
    <source>
        <dbReference type="Proteomes" id="UP000000768"/>
    </source>
</evidence>